<reference evidence="1" key="1">
    <citation type="journal article" date="2021" name="PeerJ">
        <title>Extensive microbial diversity within the chicken gut microbiome revealed by metagenomics and culture.</title>
        <authorList>
            <person name="Gilroy R."/>
            <person name="Ravi A."/>
            <person name="Getino M."/>
            <person name="Pursley I."/>
            <person name="Horton D.L."/>
            <person name="Alikhan N.F."/>
            <person name="Baker D."/>
            <person name="Gharbi K."/>
            <person name="Hall N."/>
            <person name="Watson M."/>
            <person name="Adriaenssens E.M."/>
            <person name="Foster-Nyarko E."/>
            <person name="Jarju S."/>
            <person name="Secka A."/>
            <person name="Antonio M."/>
            <person name="Oren A."/>
            <person name="Chaudhuri R.R."/>
            <person name="La Ragione R."/>
            <person name="Hildebrand F."/>
            <person name="Pallen M.J."/>
        </authorList>
    </citation>
    <scope>NUCLEOTIDE SEQUENCE</scope>
    <source>
        <strain evidence="1">4100</strain>
    </source>
</reference>
<proteinExistence type="predicted"/>
<reference evidence="1" key="2">
    <citation type="submission" date="2021-09" db="EMBL/GenBank/DDBJ databases">
        <authorList>
            <person name="Gilroy R."/>
        </authorList>
    </citation>
    <scope>NUCLEOTIDE SEQUENCE</scope>
    <source>
        <strain evidence="1">4100</strain>
    </source>
</reference>
<comment type="caution">
    <text evidence="1">The sequence shown here is derived from an EMBL/GenBank/DDBJ whole genome shotgun (WGS) entry which is preliminary data.</text>
</comment>
<dbReference type="AlphaFoldDB" id="A0A4Q0U9M8"/>
<name>A0A4Q0U9M8_9BACT</name>
<evidence type="ECO:0000313" key="1">
    <source>
        <dbReference type="EMBL" id="HJE38746.1"/>
    </source>
</evidence>
<dbReference type="Proteomes" id="UP000711407">
    <property type="component" value="Unassembled WGS sequence"/>
</dbReference>
<sequence length="62" mass="7256">MNTHHRTTETDKNIEYHQLIWPADNAPDRNNYEDDEYSRKKSNESFLCVISFIAILALACVL</sequence>
<gene>
    <name evidence="1" type="ORF">K8V47_03150</name>
</gene>
<organism evidence="1 2">
    <name type="scientific">Candidatus Amulumruptor caecigallinarius</name>
    <dbReference type="NCBI Taxonomy" id="2109911"/>
    <lineage>
        <taxon>Bacteria</taxon>
        <taxon>Pseudomonadati</taxon>
        <taxon>Bacteroidota</taxon>
        <taxon>Bacteroidia</taxon>
        <taxon>Bacteroidales</taxon>
        <taxon>Muribaculaceae</taxon>
        <taxon>Candidatus Amulumruptor</taxon>
    </lineage>
</organism>
<evidence type="ECO:0000313" key="2">
    <source>
        <dbReference type="Proteomes" id="UP000711407"/>
    </source>
</evidence>
<dbReference type="EMBL" id="DYXT01000019">
    <property type="protein sequence ID" value="HJE38746.1"/>
    <property type="molecule type" value="Genomic_DNA"/>
</dbReference>
<protein>
    <submittedName>
        <fullName evidence="1">Uncharacterized protein</fullName>
    </submittedName>
</protein>
<accession>A0A4Q0U9M8</accession>